<reference evidence="3 4" key="1">
    <citation type="journal article" date="2016" name="Nat. Commun.">
        <title>Thousands of microbial genomes shed light on interconnected biogeochemical processes in an aquifer system.</title>
        <authorList>
            <person name="Anantharaman K."/>
            <person name="Brown C.T."/>
            <person name="Hug L.A."/>
            <person name="Sharon I."/>
            <person name="Castelle C.J."/>
            <person name="Probst A.J."/>
            <person name="Thomas B.C."/>
            <person name="Singh A."/>
            <person name="Wilkins M.J."/>
            <person name="Karaoz U."/>
            <person name="Brodie E.L."/>
            <person name="Williams K.H."/>
            <person name="Hubbard S.S."/>
            <person name="Banfield J.F."/>
        </authorList>
    </citation>
    <scope>NUCLEOTIDE SEQUENCE [LARGE SCALE GENOMIC DNA]</scope>
</reference>
<organism evidence="3 4">
    <name type="scientific">candidate division WOR-1 bacterium RIFCSPHIGHO2_01_FULL_53_15</name>
    <dbReference type="NCBI Taxonomy" id="1802564"/>
    <lineage>
        <taxon>Bacteria</taxon>
        <taxon>Bacillati</taxon>
        <taxon>Saganbacteria</taxon>
    </lineage>
</organism>
<accession>A0A1F4PZ12</accession>
<name>A0A1F4PZ12_UNCSA</name>
<dbReference type="Pfam" id="PF07705">
    <property type="entry name" value="CARDB"/>
    <property type="match status" value="1"/>
</dbReference>
<dbReference type="Proteomes" id="UP000178724">
    <property type="component" value="Unassembled WGS sequence"/>
</dbReference>
<dbReference type="AlphaFoldDB" id="A0A1F4PZ12"/>
<keyword evidence="1" id="KW-0472">Membrane</keyword>
<gene>
    <name evidence="3" type="ORF">A2625_00340</name>
</gene>
<evidence type="ECO:0000259" key="2">
    <source>
        <dbReference type="Pfam" id="PF07705"/>
    </source>
</evidence>
<keyword evidence="1" id="KW-0812">Transmembrane</keyword>
<comment type="caution">
    <text evidence="3">The sequence shown here is derived from an EMBL/GenBank/DDBJ whole genome shotgun (WGS) entry which is preliminary data.</text>
</comment>
<evidence type="ECO:0000313" key="4">
    <source>
        <dbReference type="Proteomes" id="UP000178724"/>
    </source>
</evidence>
<evidence type="ECO:0000313" key="3">
    <source>
        <dbReference type="EMBL" id="OGB88911.1"/>
    </source>
</evidence>
<dbReference type="EMBL" id="METM01000032">
    <property type="protein sequence ID" value="OGB88911.1"/>
    <property type="molecule type" value="Genomic_DNA"/>
</dbReference>
<proteinExistence type="predicted"/>
<evidence type="ECO:0000256" key="1">
    <source>
        <dbReference type="SAM" id="Phobius"/>
    </source>
</evidence>
<dbReference type="InterPro" id="IPR011635">
    <property type="entry name" value="CARDB"/>
</dbReference>
<protein>
    <recommendedName>
        <fullName evidence="2">CARDB domain-containing protein</fullName>
    </recommendedName>
</protein>
<feature type="transmembrane region" description="Helical" evidence="1">
    <location>
        <begin position="228"/>
        <end position="250"/>
    </location>
</feature>
<sequence length="254" mass="27336">MSFAMLASANASFISLQTGLSAKYENNVLKVKVSVINKGDEPAYNVAAELMAGSKNVRAEKMAELPVNSTYQAEIAVPLSLKTPGAYPLSLAMHYTDANQYPFTALIAQTYVNGQETSSPVFGQIRPASFAKEGELELSLKNSSAKAIKLATFLLAPRELTLDVEKSEMKLAPRSETKQKIVVKNFSALAGSTYQVFAVSEFEDQGLHYTSLTPGIIKITAGQGFFGLGYSAVIIILGLLTAIFIGAQFFNRGK</sequence>
<keyword evidence="1" id="KW-1133">Transmembrane helix</keyword>
<feature type="domain" description="CARDB" evidence="2">
    <location>
        <begin position="17"/>
        <end position="91"/>
    </location>
</feature>